<comment type="caution">
    <text evidence="2">The sequence shown here is derived from an EMBL/GenBank/DDBJ whole genome shotgun (WGS) entry which is preliminary data.</text>
</comment>
<sequence length="129" mass="13582">MELQAGAAIDQLMATYHTTLSGRPIGASPRRSDAARGQTNDFYRARDGRWISSSPPIRICGTAVCSVLGCGFDKVGIAQATADRDAFTLEEAICARVASPASCAPATSGSRTPPGGTWPGVGRRDRTRR</sequence>
<feature type="region of interest" description="Disordered" evidence="1">
    <location>
        <begin position="99"/>
        <end position="129"/>
    </location>
</feature>
<dbReference type="EMBL" id="BAAAXZ010000055">
    <property type="protein sequence ID" value="GAA2919435.1"/>
    <property type="molecule type" value="Genomic_DNA"/>
</dbReference>
<reference evidence="3" key="1">
    <citation type="journal article" date="2019" name="Int. J. Syst. Evol. Microbiol.">
        <title>The Global Catalogue of Microorganisms (GCM) 10K type strain sequencing project: providing services to taxonomists for standard genome sequencing and annotation.</title>
        <authorList>
            <consortium name="The Broad Institute Genomics Platform"/>
            <consortium name="The Broad Institute Genome Sequencing Center for Infectious Disease"/>
            <person name="Wu L."/>
            <person name="Ma J."/>
        </authorList>
    </citation>
    <scope>NUCLEOTIDE SEQUENCE [LARGE SCALE GENOMIC DNA]</scope>
    <source>
        <strain evidence="3">JCM 4087</strain>
    </source>
</reference>
<protein>
    <submittedName>
        <fullName evidence="2">Uncharacterized protein</fullName>
    </submittedName>
</protein>
<gene>
    <name evidence="2" type="ORF">GCM10020221_14660</name>
</gene>
<dbReference type="Proteomes" id="UP001501102">
    <property type="component" value="Unassembled WGS sequence"/>
</dbReference>
<proteinExistence type="predicted"/>
<accession>A0ABP6J3W5</accession>
<name>A0ABP6J3W5_STRTU</name>
<evidence type="ECO:0000313" key="2">
    <source>
        <dbReference type="EMBL" id="GAA2919435.1"/>
    </source>
</evidence>
<keyword evidence="3" id="KW-1185">Reference proteome</keyword>
<organism evidence="2 3">
    <name type="scientific">Streptomyces thioluteus</name>
    <dbReference type="NCBI Taxonomy" id="66431"/>
    <lineage>
        <taxon>Bacteria</taxon>
        <taxon>Bacillati</taxon>
        <taxon>Actinomycetota</taxon>
        <taxon>Actinomycetes</taxon>
        <taxon>Kitasatosporales</taxon>
        <taxon>Streptomycetaceae</taxon>
        <taxon>Streptomyces</taxon>
    </lineage>
</organism>
<evidence type="ECO:0000313" key="3">
    <source>
        <dbReference type="Proteomes" id="UP001501102"/>
    </source>
</evidence>
<evidence type="ECO:0000256" key="1">
    <source>
        <dbReference type="SAM" id="MobiDB-lite"/>
    </source>
</evidence>